<evidence type="ECO:0000313" key="6">
    <source>
        <dbReference type="EMBL" id="PIV10518.1"/>
    </source>
</evidence>
<accession>A0A2M7BVD6</accession>
<protein>
    <submittedName>
        <fullName evidence="6">DNA recombination protein RmuC</fullName>
    </submittedName>
</protein>
<dbReference type="PANTHER" id="PTHR30563:SF0">
    <property type="entry name" value="DNA RECOMBINATION PROTEIN RMUC"/>
    <property type="match status" value="1"/>
</dbReference>
<feature type="transmembrane region" description="Helical" evidence="5">
    <location>
        <begin position="6"/>
        <end position="24"/>
    </location>
</feature>
<comment type="function">
    <text evidence="1">Involved in DNA recombination.</text>
</comment>
<dbReference type="PANTHER" id="PTHR30563">
    <property type="entry name" value="DNA RECOMBINATION PROTEIN RMUC"/>
    <property type="match status" value="1"/>
</dbReference>
<keyword evidence="5" id="KW-0812">Transmembrane</keyword>
<dbReference type="GO" id="GO:0006310">
    <property type="term" value="P:DNA recombination"/>
    <property type="evidence" value="ECO:0007669"/>
    <property type="project" value="UniProtKB-KW"/>
</dbReference>
<keyword evidence="5" id="KW-1133">Transmembrane helix</keyword>
<proteinExistence type="inferred from homology"/>
<comment type="similarity">
    <text evidence="2">Belongs to the RmuC family.</text>
</comment>
<evidence type="ECO:0000313" key="7">
    <source>
        <dbReference type="Proteomes" id="UP000229894"/>
    </source>
</evidence>
<reference evidence="7" key="1">
    <citation type="submission" date="2017-09" db="EMBL/GenBank/DDBJ databases">
        <title>Depth-based differentiation of microbial function through sediment-hosted aquifers and enrichment of novel symbionts in the deep terrestrial subsurface.</title>
        <authorList>
            <person name="Probst A.J."/>
            <person name="Ladd B."/>
            <person name="Jarett J.K."/>
            <person name="Geller-Mcgrath D.E."/>
            <person name="Sieber C.M.K."/>
            <person name="Emerson J.B."/>
            <person name="Anantharaman K."/>
            <person name="Thomas B.C."/>
            <person name="Malmstrom R."/>
            <person name="Stieglmeier M."/>
            <person name="Klingl A."/>
            <person name="Woyke T."/>
            <person name="Ryan C.M."/>
            <person name="Banfield J.F."/>
        </authorList>
    </citation>
    <scope>NUCLEOTIDE SEQUENCE [LARGE SCALE GENOMIC DNA]</scope>
</reference>
<gene>
    <name evidence="6" type="ORF">COS49_00055</name>
</gene>
<evidence type="ECO:0000256" key="5">
    <source>
        <dbReference type="SAM" id="Phobius"/>
    </source>
</evidence>
<sequence>METLIIILLILVIAGLGLIFFLLFKKKTAKPENESLMMLQQQLNQLNQVLDNKLSESTKSLQNQFSESNKIIRDVTEKLTKLDNTNKQVVGFAGQLQSLENILTNPKQRGILGEYYLEELLKNIFNPSQYQMQYQFKDGQIVDAVIFLKDKIIPIDSKFSLENYNRIVEENDPARREQLEKAFKQDLKTRIDETAKYIRPKEGTYEFAFMFIPAEAIYYDLLVNKIGAIQINTRSLLEYAVREKKVHIVSPTSFFAYLQTILEGLRGMQIEESTKEIIKLVGKLDRHLKGYSSYHQKLGKSINTTVNMYNSSSKELKKIDKDVAKISGGKPEIEIERLEKPSQSDKPSID</sequence>
<comment type="caution">
    <text evidence="6">The sequence shown here is derived from an EMBL/GenBank/DDBJ whole genome shotgun (WGS) entry which is preliminary data.</text>
</comment>
<evidence type="ECO:0000256" key="2">
    <source>
        <dbReference type="ARBA" id="ARBA00009840"/>
    </source>
</evidence>
<evidence type="ECO:0000256" key="4">
    <source>
        <dbReference type="ARBA" id="ARBA00023172"/>
    </source>
</evidence>
<keyword evidence="5" id="KW-0472">Membrane</keyword>
<dbReference type="AlphaFoldDB" id="A0A2M7BVD6"/>
<dbReference type="EMBL" id="PEUX01000001">
    <property type="protein sequence ID" value="PIV10518.1"/>
    <property type="molecule type" value="Genomic_DNA"/>
</dbReference>
<dbReference type="Pfam" id="PF02646">
    <property type="entry name" value="RmuC"/>
    <property type="match status" value="1"/>
</dbReference>
<name>A0A2M7BVD6_9BACT</name>
<evidence type="ECO:0000256" key="1">
    <source>
        <dbReference type="ARBA" id="ARBA00003416"/>
    </source>
</evidence>
<evidence type="ECO:0000256" key="3">
    <source>
        <dbReference type="ARBA" id="ARBA00023054"/>
    </source>
</evidence>
<organism evidence="6 7">
    <name type="scientific">Candidatus Portnoybacteria bacterium CG03_land_8_20_14_0_80_41_10</name>
    <dbReference type="NCBI Taxonomy" id="1974808"/>
    <lineage>
        <taxon>Bacteria</taxon>
        <taxon>Candidatus Portnoyibacteriota</taxon>
    </lineage>
</organism>
<keyword evidence="3" id="KW-0175">Coiled coil</keyword>
<dbReference type="InterPro" id="IPR003798">
    <property type="entry name" value="DNA_recombination_RmuC"/>
</dbReference>
<keyword evidence="4" id="KW-0233">DNA recombination</keyword>
<dbReference type="Proteomes" id="UP000229894">
    <property type="component" value="Unassembled WGS sequence"/>
</dbReference>